<evidence type="ECO:0000256" key="1">
    <source>
        <dbReference type="SAM" id="Coils"/>
    </source>
</evidence>
<gene>
    <name evidence="2" type="ORF">Tci_040038</name>
</gene>
<evidence type="ECO:0000313" key="2">
    <source>
        <dbReference type="EMBL" id="GEU68060.1"/>
    </source>
</evidence>
<comment type="caution">
    <text evidence="2">The sequence shown here is derived from an EMBL/GenBank/DDBJ whole genome shotgun (WGS) entry which is preliminary data.</text>
</comment>
<dbReference type="AlphaFoldDB" id="A0A6L2M392"/>
<protein>
    <submittedName>
        <fullName evidence="2">Uncharacterized protein</fullName>
    </submittedName>
</protein>
<feature type="coiled-coil region" evidence="1">
    <location>
        <begin position="2"/>
        <end position="43"/>
    </location>
</feature>
<name>A0A6L2M392_TANCI</name>
<reference evidence="2" key="1">
    <citation type="journal article" date="2019" name="Sci. Rep.">
        <title>Draft genome of Tanacetum cinerariifolium, the natural source of mosquito coil.</title>
        <authorList>
            <person name="Yamashiro T."/>
            <person name="Shiraishi A."/>
            <person name="Satake H."/>
            <person name="Nakayama K."/>
        </authorList>
    </citation>
    <scope>NUCLEOTIDE SEQUENCE</scope>
</reference>
<dbReference type="EMBL" id="BKCJ010005679">
    <property type="protein sequence ID" value="GEU68060.1"/>
    <property type="molecule type" value="Genomic_DNA"/>
</dbReference>
<organism evidence="2">
    <name type="scientific">Tanacetum cinerariifolium</name>
    <name type="common">Dalmatian daisy</name>
    <name type="synonym">Chrysanthemum cinerariifolium</name>
    <dbReference type="NCBI Taxonomy" id="118510"/>
    <lineage>
        <taxon>Eukaryota</taxon>
        <taxon>Viridiplantae</taxon>
        <taxon>Streptophyta</taxon>
        <taxon>Embryophyta</taxon>
        <taxon>Tracheophyta</taxon>
        <taxon>Spermatophyta</taxon>
        <taxon>Magnoliopsida</taxon>
        <taxon>eudicotyledons</taxon>
        <taxon>Gunneridae</taxon>
        <taxon>Pentapetalae</taxon>
        <taxon>asterids</taxon>
        <taxon>campanulids</taxon>
        <taxon>Asterales</taxon>
        <taxon>Asteraceae</taxon>
        <taxon>Asteroideae</taxon>
        <taxon>Anthemideae</taxon>
        <taxon>Anthemidinae</taxon>
        <taxon>Tanacetum</taxon>
    </lineage>
</organism>
<sequence length="239" mass="27069">MKSSHKAKIKELKSRVEKLEEKNRSLIKELKSLNTRVKSLTIKEIIVDKEESSKQGRKITDIDADVEVNLKNVYNLDMAHEETVLKMVEVMEIAKIIINEVSIAGVELNAANEKPVSAAHTNITIAQPSEATKTTVDITTAPKAKGIVFHDKEESTTRIASSKSQSRQPDVVRKYQALKRKHKSVAQARKNMMIYLKNMAGYKMDELQDKESRAMMQSLEKKKDLKAIMKSSFLLIQET</sequence>
<accession>A0A6L2M392</accession>
<proteinExistence type="predicted"/>
<keyword evidence="1" id="KW-0175">Coiled coil</keyword>